<dbReference type="KEGG" id="glz:GLAREA_11498"/>
<feature type="region of interest" description="Disordered" evidence="1">
    <location>
        <begin position="1"/>
        <end position="29"/>
    </location>
</feature>
<proteinExistence type="predicted"/>
<name>S3CEJ5_GLAL2</name>
<dbReference type="GeneID" id="19470539"/>
<dbReference type="RefSeq" id="XP_008087832.1">
    <property type="nucleotide sequence ID" value="XM_008089641.1"/>
</dbReference>
<feature type="compositionally biased region" description="Polar residues" evidence="1">
    <location>
        <begin position="202"/>
        <end position="220"/>
    </location>
</feature>
<evidence type="ECO:0000256" key="1">
    <source>
        <dbReference type="SAM" id="MobiDB-lite"/>
    </source>
</evidence>
<feature type="compositionally biased region" description="Polar residues" evidence="1">
    <location>
        <begin position="155"/>
        <end position="165"/>
    </location>
</feature>
<feature type="compositionally biased region" description="Polar residues" evidence="1">
    <location>
        <begin position="17"/>
        <end position="26"/>
    </location>
</feature>
<evidence type="ECO:0000313" key="3">
    <source>
        <dbReference type="Proteomes" id="UP000016922"/>
    </source>
</evidence>
<dbReference type="AlphaFoldDB" id="S3CEJ5"/>
<organism evidence="2 3">
    <name type="scientific">Glarea lozoyensis (strain ATCC 20868 / MF5171)</name>
    <dbReference type="NCBI Taxonomy" id="1116229"/>
    <lineage>
        <taxon>Eukaryota</taxon>
        <taxon>Fungi</taxon>
        <taxon>Dikarya</taxon>
        <taxon>Ascomycota</taxon>
        <taxon>Pezizomycotina</taxon>
        <taxon>Leotiomycetes</taxon>
        <taxon>Helotiales</taxon>
        <taxon>Helotiaceae</taxon>
        <taxon>Glarea</taxon>
    </lineage>
</organism>
<dbReference type="Proteomes" id="UP000016922">
    <property type="component" value="Unassembled WGS sequence"/>
</dbReference>
<evidence type="ECO:0000313" key="2">
    <source>
        <dbReference type="EMBL" id="EPE24917.1"/>
    </source>
</evidence>
<accession>S3CEJ5</accession>
<dbReference type="eggNOG" id="ENOG502SN2B">
    <property type="taxonomic scope" value="Eukaryota"/>
</dbReference>
<dbReference type="OrthoDB" id="3483554at2759"/>
<sequence length="553" mass="63141">MARLKSSHKSSSRKSNPQKNIPTSKRPSMIDVDGKVEVKYYPCFVTHTSPATLTLRLMRDVSHLPEDQRKRFLDDVFTLGEKCKGISGVSERKRKVIEEEEGGEEDDLEEFEEEVKVKRPKVEVKTPEIEQLVIDYAGRPAGVLVVDPEMDKSAASSFSSDLNTGDSDEDIKSLTSDTKKEEEEESNENEFDTRGEEGDIQSKLTQAPDTKYNDGSTTNFDGIRRANRPCKLFIDGKVQQYYAKFLENMKFATLKAIAIEKILQYIPEGERKYYVNLLFTMAEKYKMATERVVTSRTNDPVKRPRTKEQVGRLVKLLPKSKDHDAEAENPWMPTESSYEKDMKTINSFPYGALWRISDDSSCSKLRKASEGLISFKDEVRLDTPERRSHHIANHADYANRKQTPFISFSSDHNEIFNKRAPESKRKQEKKKIASVTKLVMVNPKARIAKGLPLLSMMEQLEFYKITPKCGDPNIYGPDNWYRHEYLAVFSVSPDEIAGTWCWEHVEKWITKNRSSFRAWIEVVAAPVLKGHEEARLKGEAVEGGCSCSRSCQG</sequence>
<keyword evidence="3" id="KW-1185">Reference proteome</keyword>
<protein>
    <submittedName>
        <fullName evidence="2">Uncharacterized protein</fullName>
    </submittedName>
</protein>
<dbReference type="HOGENOM" id="CLU_492607_0_0_1"/>
<dbReference type="EMBL" id="KE145372">
    <property type="protein sequence ID" value="EPE24917.1"/>
    <property type="molecule type" value="Genomic_DNA"/>
</dbReference>
<feature type="compositionally biased region" description="Basic residues" evidence="1">
    <location>
        <begin position="1"/>
        <end position="12"/>
    </location>
</feature>
<feature type="region of interest" description="Disordered" evidence="1">
    <location>
        <begin position="155"/>
        <end position="220"/>
    </location>
</feature>
<gene>
    <name evidence="2" type="ORF">GLAREA_11498</name>
</gene>
<reference evidence="2 3" key="1">
    <citation type="journal article" date="2013" name="BMC Genomics">
        <title>Genomics-driven discovery of the pneumocandin biosynthetic gene cluster in the fungus Glarea lozoyensis.</title>
        <authorList>
            <person name="Chen L."/>
            <person name="Yue Q."/>
            <person name="Zhang X."/>
            <person name="Xiang M."/>
            <person name="Wang C."/>
            <person name="Li S."/>
            <person name="Che Y."/>
            <person name="Ortiz-Lopez F.J."/>
            <person name="Bills G.F."/>
            <person name="Liu X."/>
            <person name="An Z."/>
        </authorList>
    </citation>
    <scope>NUCLEOTIDE SEQUENCE [LARGE SCALE GENOMIC DNA]</scope>
    <source>
        <strain evidence="3">ATCC 20868 / MF5171</strain>
    </source>
</reference>